<comment type="caution">
    <text evidence="3">The sequence shown here is derived from an EMBL/GenBank/DDBJ whole genome shotgun (WGS) entry which is preliminary data.</text>
</comment>
<evidence type="ECO:0000313" key="4">
    <source>
        <dbReference type="Proteomes" id="UP000585638"/>
    </source>
</evidence>
<reference evidence="3 4" key="1">
    <citation type="submission" date="2020-08" db="EMBL/GenBank/DDBJ databases">
        <title>Sequencing the genomes of 1000 actinobacteria strains.</title>
        <authorList>
            <person name="Klenk H.-P."/>
        </authorList>
    </citation>
    <scope>NUCLEOTIDE SEQUENCE [LARGE SCALE GENOMIC DNA]</scope>
    <source>
        <strain evidence="3 4">DSM 43851</strain>
    </source>
</reference>
<accession>A0A7W9KC96</accession>
<dbReference type="EMBL" id="JACHIR010000001">
    <property type="protein sequence ID" value="MBB5889937.1"/>
    <property type="molecule type" value="Genomic_DNA"/>
</dbReference>
<protein>
    <recommendedName>
        <fullName evidence="2">DUF6292 domain-containing protein</fullName>
    </recommendedName>
</protein>
<dbReference type="AlphaFoldDB" id="A0A7W9KC96"/>
<dbReference type="InterPro" id="IPR046259">
    <property type="entry name" value="DUF6292"/>
</dbReference>
<feature type="compositionally biased region" description="Acidic residues" evidence="1">
    <location>
        <begin position="20"/>
        <end position="38"/>
    </location>
</feature>
<dbReference type="Pfam" id="PF19809">
    <property type="entry name" value="DUF6292"/>
    <property type="match status" value="1"/>
</dbReference>
<dbReference type="Proteomes" id="UP000585638">
    <property type="component" value="Unassembled WGS sequence"/>
</dbReference>
<dbReference type="RefSeq" id="WP_246488526.1">
    <property type="nucleotide sequence ID" value="NZ_BAAAWY010000008.1"/>
</dbReference>
<name>A0A7W9KC96_9PSEU</name>
<proteinExistence type="predicted"/>
<organism evidence="3 4">
    <name type="scientific">Kutzneria kofuensis</name>
    <dbReference type="NCBI Taxonomy" id="103725"/>
    <lineage>
        <taxon>Bacteria</taxon>
        <taxon>Bacillati</taxon>
        <taxon>Actinomycetota</taxon>
        <taxon>Actinomycetes</taxon>
        <taxon>Pseudonocardiales</taxon>
        <taxon>Pseudonocardiaceae</taxon>
        <taxon>Kutzneria</taxon>
    </lineage>
</organism>
<feature type="domain" description="DUF6292" evidence="2">
    <location>
        <begin position="51"/>
        <end position="113"/>
    </location>
</feature>
<keyword evidence="4" id="KW-1185">Reference proteome</keyword>
<feature type="region of interest" description="Disordered" evidence="1">
    <location>
        <begin position="1"/>
        <end position="42"/>
    </location>
</feature>
<evidence type="ECO:0000313" key="3">
    <source>
        <dbReference type="EMBL" id="MBB5889937.1"/>
    </source>
</evidence>
<evidence type="ECO:0000256" key="1">
    <source>
        <dbReference type="SAM" id="MobiDB-lite"/>
    </source>
</evidence>
<gene>
    <name evidence="3" type="ORF">BJ998_001133</name>
</gene>
<evidence type="ECO:0000259" key="2">
    <source>
        <dbReference type="Pfam" id="PF19809"/>
    </source>
</evidence>
<sequence>MSHGNQVGRRAGLAMLEPAENVEGEDESDRADWPESDPDCTQALSQGLAGYLAAVATAVGVPTEGTSYEVTDTATAYLALVERRPDRPGHDLMLVWSEHAGWVVSVETEPSERSALNAP</sequence>